<proteinExistence type="predicted"/>
<comment type="caution">
    <text evidence="1">The sequence shown here is derived from an EMBL/GenBank/DDBJ whole genome shotgun (WGS) entry which is preliminary data.</text>
</comment>
<dbReference type="AlphaFoldDB" id="A0AAW5R560"/>
<keyword evidence="2" id="KW-1185">Reference proteome</keyword>
<evidence type="ECO:0000313" key="1">
    <source>
        <dbReference type="EMBL" id="MCT8974919.1"/>
    </source>
</evidence>
<dbReference type="Proteomes" id="UP001320898">
    <property type="component" value="Unassembled WGS sequence"/>
</dbReference>
<dbReference type="EMBL" id="JALIDZ010000018">
    <property type="protein sequence ID" value="MCT8974919.1"/>
    <property type="molecule type" value="Genomic_DNA"/>
</dbReference>
<reference evidence="1 2" key="1">
    <citation type="submission" date="2022-04" db="EMBL/GenBank/DDBJ databases">
        <authorList>
            <person name="Ye Y.-Q."/>
            <person name="Du Z.-J."/>
        </authorList>
    </citation>
    <scope>NUCLEOTIDE SEQUENCE [LARGE SCALE GENOMIC DNA]</scope>
    <source>
        <strain evidence="1 2">A6E488</strain>
    </source>
</reference>
<evidence type="ECO:0000313" key="2">
    <source>
        <dbReference type="Proteomes" id="UP001320898"/>
    </source>
</evidence>
<sequence length="104" mass="11086">MSREPEIEDATVYIVVGRAFREENQPAPGDDVDETGAIAINVLLTAADDEECLQRALQALAGQGFVRVELDRIGIIEGEPDDPTFASAYGNAIDGQVAVIAFHG</sequence>
<gene>
    <name evidence="1" type="ORF">MUB46_23930</name>
</gene>
<name>A0AAW5R560_9HYPH</name>
<accession>A0AAW5R560</accession>
<organism evidence="1 2">
    <name type="scientific">Microbaculum marinisediminis</name>
    <dbReference type="NCBI Taxonomy" id="2931392"/>
    <lineage>
        <taxon>Bacteria</taxon>
        <taxon>Pseudomonadati</taxon>
        <taxon>Pseudomonadota</taxon>
        <taxon>Alphaproteobacteria</taxon>
        <taxon>Hyphomicrobiales</taxon>
        <taxon>Tepidamorphaceae</taxon>
        <taxon>Microbaculum</taxon>
    </lineage>
</organism>
<protein>
    <submittedName>
        <fullName evidence="1">Regulator</fullName>
    </submittedName>
</protein>
<dbReference type="RefSeq" id="WP_261618507.1">
    <property type="nucleotide sequence ID" value="NZ_JALIDZ010000018.1"/>
</dbReference>